<dbReference type="EMBL" id="DF836396">
    <property type="protein sequence ID" value="GAN05984.1"/>
    <property type="molecule type" value="Genomic_DNA"/>
</dbReference>
<evidence type="ECO:0000313" key="4">
    <source>
        <dbReference type="EMBL" id="GAN05984.1"/>
    </source>
</evidence>
<name>A0A0C9MFB0_9FUNG</name>
<organism evidence="4">
    <name type="scientific">Mucor ambiguus</name>
    <dbReference type="NCBI Taxonomy" id="91626"/>
    <lineage>
        <taxon>Eukaryota</taxon>
        <taxon>Fungi</taxon>
        <taxon>Fungi incertae sedis</taxon>
        <taxon>Mucoromycota</taxon>
        <taxon>Mucoromycotina</taxon>
        <taxon>Mucoromycetes</taxon>
        <taxon>Mucorales</taxon>
        <taxon>Mucorineae</taxon>
        <taxon>Mucoraceae</taxon>
        <taxon>Mucor</taxon>
    </lineage>
</organism>
<dbReference type="PANTHER" id="PTHR13371">
    <property type="entry name" value="GLYCINE-, GLUTAMATE-, THIENYLCYCLOHEXYLPIPERIDINE-BINDING PROTEIN"/>
    <property type="match status" value="1"/>
</dbReference>
<dbReference type="Pfam" id="PF21039">
    <property type="entry name" value="CEP104_ZnF"/>
    <property type="match status" value="1"/>
</dbReference>
<protein>
    <submittedName>
        <fullName evidence="4">Centrosomal protein of 104 kDa-like</fullName>
    </submittedName>
</protein>
<keyword evidence="5" id="KW-1185">Reference proteome</keyword>
<feature type="region of interest" description="Disordered" evidence="1">
    <location>
        <begin position="655"/>
        <end position="747"/>
    </location>
</feature>
<dbReference type="InterPro" id="IPR016024">
    <property type="entry name" value="ARM-type_fold"/>
</dbReference>
<gene>
    <name evidence="4" type="ORF">MAM1_0107d05460</name>
</gene>
<dbReference type="InterPro" id="IPR011989">
    <property type="entry name" value="ARM-like"/>
</dbReference>
<dbReference type="AlphaFoldDB" id="A0A0C9MFB0"/>
<proteinExistence type="predicted"/>
<dbReference type="GO" id="GO:0005929">
    <property type="term" value="C:cilium"/>
    <property type="evidence" value="ECO:0007669"/>
    <property type="project" value="TreeGrafter"/>
</dbReference>
<feature type="region of interest" description="Disordered" evidence="1">
    <location>
        <begin position="195"/>
        <end position="235"/>
    </location>
</feature>
<dbReference type="InterPro" id="IPR052607">
    <property type="entry name" value="CEP104-like"/>
</dbReference>
<reference evidence="4" key="1">
    <citation type="submission" date="2014-09" db="EMBL/GenBank/DDBJ databases">
        <title>Draft genome sequence of an oleaginous Mucoromycotina fungus Mucor ambiguus NBRC6742.</title>
        <authorList>
            <person name="Takeda I."/>
            <person name="Yamane N."/>
            <person name="Morita T."/>
            <person name="Tamano K."/>
            <person name="Machida M."/>
            <person name="Baker S."/>
            <person name="Koike H."/>
        </authorList>
    </citation>
    <scope>NUCLEOTIDE SEQUENCE</scope>
    <source>
        <strain evidence="4">NBRC 6742</strain>
    </source>
</reference>
<feature type="domain" description="Centrosomal protein CEP104 N-terminal" evidence="2">
    <location>
        <begin position="45"/>
        <end position="179"/>
    </location>
</feature>
<dbReference type="InterPro" id="IPR048738">
    <property type="entry name" value="CEP104_Znf"/>
</dbReference>
<dbReference type="Pfam" id="PF21038">
    <property type="entry name" value="CEP104_N"/>
    <property type="match status" value="1"/>
</dbReference>
<dbReference type="Proteomes" id="UP000053815">
    <property type="component" value="Unassembled WGS sequence"/>
</dbReference>
<evidence type="ECO:0000259" key="2">
    <source>
        <dbReference type="Pfam" id="PF21038"/>
    </source>
</evidence>
<feature type="compositionally biased region" description="Low complexity" evidence="1">
    <location>
        <begin position="881"/>
        <end position="897"/>
    </location>
</feature>
<accession>A0A0C9MFB0</accession>
<evidence type="ECO:0000256" key="1">
    <source>
        <dbReference type="SAM" id="MobiDB-lite"/>
    </source>
</evidence>
<feature type="compositionally biased region" description="Polar residues" evidence="1">
    <location>
        <begin position="691"/>
        <end position="703"/>
    </location>
</feature>
<feature type="compositionally biased region" description="Low complexity" evidence="1">
    <location>
        <begin position="213"/>
        <end position="235"/>
    </location>
</feature>
<sequence>MGNNSLPYEVVHCSSWDDDYNPEQLVKSSPGNHQQVEPQQIKCKGWQTPKCPEYPQDLIIHLLSGASRISKVQILSHHFKIATRIDVYIGTLKDPQDVLEDIAPDTPPSEDEDNMLIEFSRLGYVCFDNNARAQFRARELKSIKINADGEYVRLVIRNCHRNRLNTYNQVGILALNILGQPSHLVDKNDIMSACNSSSNNNSSMPQQSPFDDNSILSSSTRRTSVSSNQSQVSRLPTSSVAEMELQHWTVALLHAEEEAVRGESYQIAKTYKYLGDKLERFTKILADLEIGKRHAVETKDYDEAEKIKDDIKEIKQAADAMLKHAHICIEDGRVVPLDAMEDEDDEKVMHEPPSPLPQQQPFEFDQLSHPNATEDTVIAEEANSSSHYIPPTTHTTSTAMMDPESIPEPIMDEERIPYTLPIEIFGEDTVACVLSIKAVCRKRGLTQIEQYMIQQAASQDVVHATLLMMQEAVMDSREAIVCQAMDVWHQTHHMGELADISCMERAFGGLLKRTSDSNVNIRQTATELVLVLVQDYPSLLQMYVCKPERIIHNHKEAKARVQLVETTVSKLQVSLQDVMSFVVVYLKHVHEDVRQAAVKLLVAIADQFGFHRVSTYIDESLKVSLADSVKKLVDKEPSNFKKGSVTKDTLTELRALTVAPPQQPEKKTLARVKKSAISSTSSASKRSTPSNTNNSTKAVKKQQTATRSTAKSTTTTTTATTPRERQKEKSVSSPAVAQQKPKQQPQEELNENNVCIFCDEANPEFNEDTLIKHYYNTCPVLTNCPMCQIITEIPTLNEHMLEDCERRHLIKKCSRCSQAIPVEQWLQHTLKQTCSDQVQCPLCLIAIEPATDEGWKLHLMTGEGCPKLKQSRSPNKKKPIASAVATSATATAATKTTATKRRTIKK</sequence>
<dbReference type="Gene3D" id="1.25.10.10">
    <property type="entry name" value="Leucine-rich Repeat Variant"/>
    <property type="match status" value="1"/>
</dbReference>
<dbReference type="Pfam" id="PF21040">
    <property type="entry name" value="CEP104-like_TOG"/>
    <property type="match status" value="1"/>
</dbReference>
<dbReference type="SUPFAM" id="SSF48371">
    <property type="entry name" value="ARM repeat"/>
    <property type="match status" value="1"/>
</dbReference>
<feature type="compositionally biased region" description="Low complexity" evidence="1">
    <location>
        <begin position="675"/>
        <end position="690"/>
    </location>
</feature>
<feature type="compositionally biased region" description="Low complexity" evidence="1">
    <location>
        <begin position="704"/>
        <end position="721"/>
    </location>
</feature>
<feature type="compositionally biased region" description="Low complexity" evidence="1">
    <location>
        <begin position="738"/>
        <end position="747"/>
    </location>
</feature>
<feature type="domain" description="Centrosomal protein CEP104 Zn finger" evidence="3">
    <location>
        <begin position="754"/>
        <end position="860"/>
    </location>
</feature>
<evidence type="ECO:0000313" key="5">
    <source>
        <dbReference type="Proteomes" id="UP000053815"/>
    </source>
</evidence>
<evidence type="ECO:0000259" key="3">
    <source>
        <dbReference type="Pfam" id="PF21039"/>
    </source>
</evidence>
<dbReference type="OrthoDB" id="66599at2759"/>
<dbReference type="InterPro" id="IPR048739">
    <property type="entry name" value="CEP104_N"/>
</dbReference>
<dbReference type="PANTHER" id="PTHR13371:SF0">
    <property type="entry name" value="CENTROSOMAL PROTEIN OF 104 KDA"/>
    <property type="match status" value="1"/>
</dbReference>
<feature type="region of interest" description="Disordered" evidence="1">
    <location>
        <begin position="868"/>
        <end position="906"/>
    </location>
</feature>